<dbReference type="PANTHER" id="PTHR14187">
    <property type="entry name" value="ALPHA KINASE/ELONGATION FACTOR 2 KINASE"/>
    <property type="match status" value="1"/>
</dbReference>
<dbReference type="OrthoDB" id="2963168at2759"/>
<accession>A0A9P5PM41</accession>
<reference evidence="1" key="1">
    <citation type="submission" date="2020-11" db="EMBL/GenBank/DDBJ databases">
        <authorList>
            <consortium name="DOE Joint Genome Institute"/>
            <person name="Ahrendt S."/>
            <person name="Riley R."/>
            <person name="Andreopoulos W."/>
            <person name="Labutti K."/>
            <person name="Pangilinan J."/>
            <person name="Ruiz-Duenas F.J."/>
            <person name="Barrasa J.M."/>
            <person name="Sanchez-Garcia M."/>
            <person name="Camarero S."/>
            <person name="Miyauchi S."/>
            <person name="Serrano A."/>
            <person name="Linde D."/>
            <person name="Babiker R."/>
            <person name="Drula E."/>
            <person name="Ayuso-Fernandez I."/>
            <person name="Pacheco R."/>
            <person name="Padilla G."/>
            <person name="Ferreira P."/>
            <person name="Barriuso J."/>
            <person name="Kellner H."/>
            <person name="Castanera R."/>
            <person name="Alfaro M."/>
            <person name="Ramirez L."/>
            <person name="Pisabarro A.G."/>
            <person name="Kuo A."/>
            <person name="Tritt A."/>
            <person name="Lipzen A."/>
            <person name="He G."/>
            <person name="Yan M."/>
            <person name="Ng V."/>
            <person name="Cullen D."/>
            <person name="Martin F."/>
            <person name="Rosso M.-N."/>
            <person name="Henrissat B."/>
            <person name="Hibbett D."/>
            <person name="Martinez A.T."/>
            <person name="Grigoriev I.V."/>
        </authorList>
    </citation>
    <scope>NUCLEOTIDE SEQUENCE</scope>
    <source>
        <strain evidence="1">AH 40177</strain>
    </source>
</reference>
<dbReference type="CDD" id="cd10170">
    <property type="entry name" value="ASKHA_NBD_HSP70"/>
    <property type="match status" value="1"/>
</dbReference>
<proteinExistence type="predicted"/>
<sequence>MSRRKPFSGSQRELVVALDIGTTFSGISFSVLNPGLVPEIKGVTRFPGQNPSDSSKIPSIIYYDARGVVRAIGAETQLPATIDQAETEQWIKVEWFKMHLRPKSYVSDPAFKKIPPLPPKKSVIEVFADFLRYLLSCVKSFIEETVLPDGVSFWASVQNRIIFVLSHPNGWEGLQQSYMRQAAVLAGLVSDINDQDRIHFVTEGEASLHFCVNNGLKIGENKGVIILDAGGGTIDLSAYSSSKSGKVITFQEITRPQCHFAGSIFVTGLAEDYVQDKLKGTRFYGDVAAITDSFDCTSKLQFRNSKEACFIKFGGRNDTDLALDIRSGQMKISGSDVARFFEPSVRAALKAILKQRSDAQATITSVFLVGGFAASPWLLSKLKDGLQLLGLEVYRPDTHVNKAVSDGAVSFYLDHFVTKRVSRWPYGVSCFVGYDKDNPEHQRRGYIVSKASGCLKVDNSYSVILEKDVQIEEEQEFRSLYFGETIAPLRKISADILRYEGANKNPEWIDVDTEMYTTACTVTADVSRVSYTTHRKPGNGSTYYKTSYAIILLFGLTELKAQIAWKGKDGVEQRGPAQVVYEQD</sequence>
<evidence type="ECO:0000313" key="2">
    <source>
        <dbReference type="Proteomes" id="UP000772434"/>
    </source>
</evidence>
<evidence type="ECO:0000313" key="1">
    <source>
        <dbReference type="EMBL" id="KAF9068286.1"/>
    </source>
</evidence>
<keyword evidence="2" id="KW-1185">Reference proteome</keyword>
<dbReference type="EMBL" id="JADNRY010000062">
    <property type="protein sequence ID" value="KAF9068286.1"/>
    <property type="molecule type" value="Genomic_DNA"/>
</dbReference>
<name>A0A9P5PM41_9AGAR</name>
<comment type="caution">
    <text evidence="1">The sequence shown here is derived from an EMBL/GenBank/DDBJ whole genome shotgun (WGS) entry which is preliminary data.</text>
</comment>
<dbReference type="PANTHER" id="PTHR14187:SF5">
    <property type="entry name" value="HEAT SHOCK 70 KDA PROTEIN 12A"/>
    <property type="match status" value="1"/>
</dbReference>
<organism evidence="1 2">
    <name type="scientific">Rhodocollybia butyracea</name>
    <dbReference type="NCBI Taxonomy" id="206335"/>
    <lineage>
        <taxon>Eukaryota</taxon>
        <taxon>Fungi</taxon>
        <taxon>Dikarya</taxon>
        <taxon>Basidiomycota</taxon>
        <taxon>Agaricomycotina</taxon>
        <taxon>Agaricomycetes</taxon>
        <taxon>Agaricomycetidae</taxon>
        <taxon>Agaricales</taxon>
        <taxon>Marasmiineae</taxon>
        <taxon>Omphalotaceae</taxon>
        <taxon>Rhodocollybia</taxon>
    </lineage>
</organism>
<evidence type="ECO:0008006" key="3">
    <source>
        <dbReference type="Google" id="ProtNLM"/>
    </source>
</evidence>
<dbReference type="AlphaFoldDB" id="A0A9P5PM41"/>
<gene>
    <name evidence="1" type="ORF">BDP27DRAFT_1295307</name>
</gene>
<dbReference type="SUPFAM" id="SSF53067">
    <property type="entry name" value="Actin-like ATPase domain"/>
    <property type="match status" value="2"/>
</dbReference>
<dbReference type="InterPro" id="IPR043129">
    <property type="entry name" value="ATPase_NBD"/>
</dbReference>
<dbReference type="Gene3D" id="3.30.420.40">
    <property type="match status" value="2"/>
</dbReference>
<dbReference type="Proteomes" id="UP000772434">
    <property type="component" value="Unassembled WGS sequence"/>
</dbReference>
<protein>
    <recommendedName>
        <fullName evidence="3">Heat shock 70 kDa protein 12A</fullName>
    </recommendedName>
</protein>
<dbReference type="Gene3D" id="3.90.640.10">
    <property type="entry name" value="Actin, Chain A, domain 4"/>
    <property type="match status" value="1"/>
</dbReference>